<evidence type="ECO:0000256" key="1">
    <source>
        <dbReference type="SAM" id="Phobius"/>
    </source>
</evidence>
<proteinExistence type="predicted"/>
<feature type="transmembrane region" description="Helical" evidence="1">
    <location>
        <begin position="36"/>
        <end position="56"/>
    </location>
</feature>
<feature type="transmembrane region" description="Helical" evidence="1">
    <location>
        <begin position="340"/>
        <end position="365"/>
    </location>
</feature>
<dbReference type="EMBL" id="MEUV01000040">
    <property type="protein sequence ID" value="OGC45381.1"/>
    <property type="molecule type" value="Genomic_DNA"/>
</dbReference>
<feature type="transmembrane region" description="Helical" evidence="1">
    <location>
        <begin position="226"/>
        <end position="242"/>
    </location>
</feature>
<feature type="transmembrane region" description="Helical" evidence="1">
    <location>
        <begin position="300"/>
        <end position="320"/>
    </location>
</feature>
<feature type="transmembrane region" description="Helical" evidence="1">
    <location>
        <begin position="439"/>
        <end position="459"/>
    </location>
</feature>
<feature type="transmembrane region" description="Helical" evidence="1">
    <location>
        <begin position="277"/>
        <end position="293"/>
    </location>
</feature>
<reference evidence="2 3" key="1">
    <citation type="journal article" date="2016" name="Nat. Commun.">
        <title>Thousands of microbial genomes shed light on interconnected biogeochemical processes in an aquifer system.</title>
        <authorList>
            <person name="Anantharaman K."/>
            <person name="Brown C.T."/>
            <person name="Hug L.A."/>
            <person name="Sharon I."/>
            <person name="Castelle C.J."/>
            <person name="Probst A.J."/>
            <person name="Thomas B.C."/>
            <person name="Singh A."/>
            <person name="Wilkins M.J."/>
            <person name="Karaoz U."/>
            <person name="Brodie E.L."/>
            <person name="Williams K.H."/>
            <person name="Hubbard S.S."/>
            <person name="Banfield J.F."/>
        </authorList>
    </citation>
    <scope>NUCLEOTIDE SEQUENCE [LARGE SCALE GENOMIC DNA]</scope>
</reference>
<keyword evidence="1" id="KW-1133">Transmembrane helix</keyword>
<feature type="transmembrane region" description="Helical" evidence="1">
    <location>
        <begin position="377"/>
        <end position="397"/>
    </location>
</feature>
<feature type="transmembrane region" description="Helical" evidence="1">
    <location>
        <begin position="176"/>
        <end position="196"/>
    </location>
</feature>
<evidence type="ECO:0008006" key="4">
    <source>
        <dbReference type="Google" id="ProtNLM"/>
    </source>
</evidence>
<sequence>MKWIKEIITISIYDLFLFFISIVGIFNIFLLGIKRFYPVISITLSIVVATLLIFILKKFKFNFSPISVDKKILIILFVAVLLRLPMSFYLMGGQDQGTYVNISKQYDLNHKLYSVDKFRQTLTEAQKEIYDRYGNYIMPSMEKWNRPGSEYSMVFYPLHPSFMSIFGSILGSDNRIYSVLFFSIISLINIYLIVFNITHNKKISLLALFLMVINPVHVFFSKFTVGEITALAFSTAGFSFLIKFMNTKMQSKKSIIFLIFSLITFFNFMFLRMTFVIYLPILGLLFLYFLILEQEKYYKFAYFIYLIVTSLLLCFSIFYYKTLLFPLYNLIFDRGIKNVIIKYIHTNPVLLITLFVFILFCLYFINKYKQKINTKFIQKYSNWTLALVCIYFFIFILKRSVLEFNILNNGQRLSLLRWDLLYKGFDGIKYIPFVSILNYISYFGFIILILFFFINLFYLKNLKYSFVFFISFLFLYITNYRVNFMRYDYYNSRYYLTEVIPIMIIVMSIGFYELYQKNKILKFISALSFLFTIIYFLIFTLFQFNKYEGPDPLFFKYLDNKISNDSLLIFINKNIYESKYQVNYNLYVAGPLKYYYGKKVVVIDDTETLQDPNLKDLISKFNNVYYLSNISLQNKIFVNEELLEQLYYHFNNSPGCNYHNYEFLKIDNIQQINAGNFLKCKLLPNAYYNRTREYFFGQYKSL</sequence>
<accession>A0A1F4UK86</accession>
<comment type="caution">
    <text evidence="2">The sequence shown here is derived from an EMBL/GenBank/DDBJ whole genome shotgun (WGS) entry which is preliminary data.</text>
</comment>
<dbReference type="AlphaFoldDB" id="A0A1F4UK86"/>
<evidence type="ECO:0000313" key="2">
    <source>
        <dbReference type="EMBL" id="OGC45381.1"/>
    </source>
</evidence>
<feature type="transmembrane region" description="Helical" evidence="1">
    <location>
        <begin position="524"/>
        <end position="544"/>
    </location>
</feature>
<organism evidence="2 3">
    <name type="scientific">candidate division WWE3 bacterium RBG_19FT_COMBO_34_6</name>
    <dbReference type="NCBI Taxonomy" id="1802612"/>
    <lineage>
        <taxon>Bacteria</taxon>
        <taxon>Katanobacteria</taxon>
    </lineage>
</organism>
<keyword evidence="1" id="KW-0812">Transmembrane</keyword>
<name>A0A1F4UK86_UNCKA</name>
<feature type="transmembrane region" description="Helical" evidence="1">
    <location>
        <begin position="72"/>
        <end position="91"/>
    </location>
</feature>
<keyword evidence="1" id="KW-0472">Membrane</keyword>
<protein>
    <recommendedName>
        <fullName evidence="4">Glycosyltransferase RgtA/B/C/D-like domain-containing protein</fullName>
    </recommendedName>
</protein>
<feature type="transmembrane region" description="Helical" evidence="1">
    <location>
        <begin position="12"/>
        <end position="30"/>
    </location>
</feature>
<feature type="transmembrane region" description="Helical" evidence="1">
    <location>
        <begin position="254"/>
        <end position="271"/>
    </location>
</feature>
<dbReference type="Proteomes" id="UP000178615">
    <property type="component" value="Unassembled WGS sequence"/>
</dbReference>
<evidence type="ECO:0000313" key="3">
    <source>
        <dbReference type="Proteomes" id="UP000178615"/>
    </source>
</evidence>
<feature type="transmembrane region" description="Helical" evidence="1">
    <location>
        <begin position="203"/>
        <end position="220"/>
    </location>
</feature>
<feature type="transmembrane region" description="Helical" evidence="1">
    <location>
        <begin position="494"/>
        <end position="512"/>
    </location>
</feature>
<gene>
    <name evidence="2" type="ORF">A2V49_03605</name>
</gene>
<feature type="transmembrane region" description="Helical" evidence="1">
    <location>
        <begin position="466"/>
        <end position="482"/>
    </location>
</feature>